<keyword evidence="1" id="KW-0808">Transferase</keyword>
<protein>
    <recommendedName>
        <fullName evidence="5">protein adenylyltransferase</fullName>
        <ecNumber evidence="5">2.7.7.108</ecNumber>
    </recommendedName>
</protein>
<keyword evidence="10" id="KW-1185">Reference proteome</keyword>
<evidence type="ECO:0000256" key="2">
    <source>
        <dbReference type="ARBA" id="ARBA00022695"/>
    </source>
</evidence>
<evidence type="ECO:0000256" key="4">
    <source>
        <dbReference type="ARBA" id="ARBA00022840"/>
    </source>
</evidence>
<feature type="domain" description="Fido" evidence="8">
    <location>
        <begin position="56"/>
        <end position="194"/>
    </location>
</feature>
<keyword evidence="2" id="KW-0548">Nucleotidyltransferase</keyword>
<evidence type="ECO:0000256" key="3">
    <source>
        <dbReference type="ARBA" id="ARBA00022741"/>
    </source>
</evidence>
<dbReference type="AlphaFoldDB" id="A0A388THY3"/>
<sequence>MSDYRYLDSDNIYTDPQTGILRNKPSIRDAKLLQVFESFQASNRLEQLISKPLKIRNSTALLKIHKHLFQDVYSWAGKTRTVEISKQGKQFLPVHRLSRGFAYIDKLIDEYRRIKNNDLKTVAKKLAEILDNINYLHPFREGNGRTQREFLRTLALEKKLTLNLNPPDSLSVYKRYMRGTIHGNSKLLAKLIFELIVVK</sequence>
<comment type="catalytic activity">
    <reaction evidence="6">
        <text>L-threonyl-[protein] + ATP = 3-O-(5'-adenylyl)-L-threonyl-[protein] + diphosphate</text>
        <dbReference type="Rhea" id="RHEA:54292"/>
        <dbReference type="Rhea" id="RHEA-COMP:11060"/>
        <dbReference type="Rhea" id="RHEA-COMP:13847"/>
        <dbReference type="ChEBI" id="CHEBI:30013"/>
        <dbReference type="ChEBI" id="CHEBI:30616"/>
        <dbReference type="ChEBI" id="CHEBI:33019"/>
        <dbReference type="ChEBI" id="CHEBI:138113"/>
        <dbReference type="EC" id="2.7.7.108"/>
    </reaction>
</comment>
<dbReference type="InterPro" id="IPR003812">
    <property type="entry name" value="Fido"/>
</dbReference>
<dbReference type="GO" id="GO:0051302">
    <property type="term" value="P:regulation of cell division"/>
    <property type="evidence" value="ECO:0007669"/>
    <property type="project" value="TreeGrafter"/>
</dbReference>
<dbReference type="EC" id="2.7.7.108" evidence="5"/>
<keyword evidence="3" id="KW-0547">Nucleotide-binding</keyword>
<keyword evidence="4" id="KW-0067">ATP-binding</keyword>
<dbReference type="PROSITE" id="PS51459">
    <property type="entry name" value="FIDO"/>
    <property type="match status" value="1"/>
</dbReference>
<comment type="catalytic activity">
    <reaction evidence="7">
        <text>L-tyrosyl-[protein] + ATP = O-(5'-adenylyl)-L-tyrosyl-[protein] + diphosphate</text>
        <dbReference type="Rhea" id="RHEA:54288"/>
        <dbReference type="Rhea" id="RHEA-COMP:10136"/>
        <dbReference type="Rhea" id="RHEA-COMP:13846"/>
        <dbReference type="ChEBI" id="CHEBI:30616"/>
        <dbReference type="ChEBI" id="CHEBI:33019"/>
        <dbReference type="ChEBI" id="CHEBI:46858"/>
        <dbReference type="ChEBI" id="CHEBI:83624"/>
        <dbReference type="EC" id="2.7.7.108"/>
    </reaction>
</comment>
<dbReference type="Gene3D" id="1.10.3290.10">
    <property type="entry name" value="Fido-like domain"/>
    <property type="match status" value="1"/>
</dbReference>
<evidence type="ECO:0000256" key="5">
    <source>
        <dbReference type="ARBA" id="ARBA00034531"/>
    </source>
</evidence>
<accession>A0A388THY3</accession>
<dbReference type="EMBL" id="BGZO01000049">
    <property type="protein sequence ID" value="GBR76796.1"/>
    <property type="molecule type" value="Genomic_DNA"/>
</dbReference>
<dbReference type="InterPro" id="IPR036597">
    <property type="entry name" value="Fido-like_dom_sf"/>
</dbReference>
<gene>
    <name evidence="9" type="ORF">NO2_1288</name>
</gene>
<dbReference type="GO" id="GO:0005524">
    <property type="term" value="F:ATP binding"/>
    <property type="evidence" value="ECO:0007669"/>
    <property type="project" value="UniProtKB-KW"/>
</dbReference>
<evidence type="ECO:0000256" key="1">
    <source>
        <dbReference type="ARBA" id="ARBA00022679"/>
    </source>
</evidence>
<evidence type="ECO:0000259" key="8">
    <source>
        <dbReference type="PROSITE" id="PS51459"/>
    </source>
</evidence>
<proteinExistence type="predicted"/>
<dbReference type="GO" id="GO:0070733">
    <property type="term" value="F:AMPylase activity"/>
    <property type="evidence" value="ECO:0007669"/>
    <property type="project" value="UniProtKB-EC"/>
</dbReference>
<comment type="caution">
    <text evidence="9">The sequence shown here is derived from an EMBL/GenBank/DDBJ whole genome shotgun (WGS) entry which is preliminary data.</text>
</comment>
<dbReference type="Proteomes" id="UP000275925">
    <property type="component" value="Unassembled WGS sequence"/>
</dbReference>
<evidence type="ECO:0000256" key="6">
    <source>
        <dbReference type="ARBA" id="ARBA00047939"/>
    </source>
</evidence>
<dbReference type="PANTHER" id="PTHR39560">
    <property type="entry name" value="PROTEIN ADENYLYLTRANSFERASE FIC-RELATED"/>
    <property type="match status" value="1"/>
</dbReference>
<evidence type="ECO:0000313" key="9">
    <source>
        <dbReference type="EMBL" id="GBR76796.1"/>
    </source>
</evidence>
<evidence type="ECO:0000256" key="7">
    <source>
        <dbReference type="ARBA" id="ARBA00048696"/>
    </source>
</evidence>
<organism evidence="9 10">
    <name type="scientific">Candidatus Termititenax persephonae</name>
    <dbReference type="NCBI Taxonomy" id="2218525"/>
    <lineage>
        <taxon>Bacteria</taxon>
        <taxon>Bacillati</taxon>
        <taxon>Candidatus Margulisiibacteriota</taxon>
        <taxon>Candidatus Termititenacia</taxon>
        <taxon>Candidatus Termititenacales</taxon>
        <taxon>Candidatus Termititenacaceae</taxon>
        <taxon>Candidatus Termititenax</taxon>
    </lineage>
</organism>
<dbReference type="PANTHER" id="PTHR39560:SF1">
    <property type="entry name" value="PROTEIN ADENYLYLTRANSFERASE FIC-RELATED"/>
    <property type="match status" value="1"/>
</dbReference>
<dbReference type="Pfam" id="PF02661">
    <property type="entry name" value="Fic"/>
    <property type="match status" value="1"/>
</dbReference>
<dbReference type="SUPFAM" id="SSF140931">
    <property type="entry name" value="Fic-like"/>
    <property type="match status" value="1"/>
</dbReference>
<reference evidence="9 10" key="1">
    <citation type="journal article" date="2019" name="ISME J.">
        <title>Genome analyses of uncultured TG2/ZB3 bacteria in 'Margulisbacteria' specifically attached to ectosymbiotic spirochetes of protists in the termite gut.</title>
        <authorList>
            <person name="Utami Y.D."/>
            <person name="Kuwahara H."/>
            <person name="Igai K."/>
            <person name="Murakami T."/>
            <person name="Sugaya K."/>
            <person name="Morikawa T."/>
            <person name="Nagura Y."/>
            <person name="Yuki M."/>
            <person name="Deevong P."/>
            <person name="Inoue T."/>
            <person name="Kihara K."/>
            <person name="Lo N."/>
            <person name="Yamada A."/>
            <person name="Ohkuma M."/>
            <person name="Hongoh Y."/>
        </authorList>
    </citation>
    <scope>NUCLEOTIDE SEQUENCE [LARGE SCALE GENOMIC DNA]</scope>
    <source>
        <strain evidence="9">NkOx7-02</strain>
    </source>
</reference>
<evidence type="ECO:0000313" key="10">
    <source>
        <dbReference type="Proteomes" id="UP000275925"/>
    </source>
</evidence>
<name>A0A388THY3_9BACT</name>